<dbReference type="EMBL" id="LEPB01000004">
    <property type="protein sequence ID" value="RCA11115.1"/>
    <property type="molecule type" value="Genomic_DNA"/>
</dbReference>
<organism evidence="2 3">
    <name type="scientific">Enterococcus durans</name>
    <dbReference type="NCBI Taxonomy" id="53345"/>
    <lineage>
        <taxon>Bacteria</taxon>
        <taxon>Bacillati</taxon>
        <taxon>Bacillota</taxon>
        <taxon>Bacilli</taxon>
        <taxon>Lactobacillales</taxon>
        <taxon>Enterococcaceae</taxon>
        <taxon>Enterococcus</taxon>
    </lineage>
</organism>
<dbReference type="RefSeq" id="WP_113845966.1">
    <property type="nucleotide sequence ID" value="NZ_LEPB01000004.1"/>
</dbReference>
<dbReference type="PROSITE" id="PS50943">
    <property type="entry name" value="HTH_CROC1"/>
    <property type="match status" value="1"/>
</dbReference>
<dbReference type="Pfam" id="PF21259">
    <property type="entry name" value="Rgg_C"/>
    <property type="match status" value="1"/>
</dbReference>
<evidence type="ECO:0000259" key="1">
    <source>
        <dbReference type="PROSITE" id="PS50943"/>
    </source>
</evidence>
<accession>A0A367CEP9</accession>
<dbReference type="Pfam" id="PF01381">
    <property type="entry name" value="HTH_3"/>
    <property type="match status" value="1"/>
</dbReference>
<dbReference type="GO" id="GO:0003677">
    <property type="term" value="F:DNA binding"/>
    <property type="evidence" value="ECO:0007669"/>
    <property type="project" value="InterPro"/>
</dbReference>
<dbReference type="PANTHER" id="PTHR37038">
    <property type="entry name" value="TRANSCRIPTIONAL REGULATOR-RELATED"/>
    <property type="match status" value="1"/>
</dbReference>
<evidence type="ECO:0000313" key="3">
    <source>
        <dbReference type="Proteomes" id="UP000252797"/>
    </source>
</evidence>
<dbReference type="SUPFAM" id="SSF47413">
    <property type="entry name" value="lambda repressor-like DNA-binding domains"/>
    <property type="match status" value="1"/>
</dbReference>
<proteinExistence type="predicted"/>
<dbReference type="AlphaFoldDB" id="A0A367CEP9"/>
<gene>
    <name evidence="2" type="ORF">EA71_01870</name>
</gene>
<dbReference type="SMART" id="SM00530">
    <property type="entry name" value="HTH_XRE"/>
    <property type="match status" value="1"/>
</dbReference>
<name>A0A367CEP9_9ENTE</name>
<comment type="caution">
    <text evidence="2">The sequence shown here is derived from an EMBL/GenBank/DDBJ whole genome shotgun (WGS) entry which is preliminary data.</text>
</comment>
<dbReference type="CDD" id="cd00093">
    <property type="entry name" value="HTH_XRE"/>
    <property type="match status" value="1"/>
</dbReference>
<dbReference type="PANTHER" id="PTHR37038:SF12">
    <property type="entry name" value="TRANSCRIPTIONAL REGULATOR"/>
    <property type="match status" value="1"/>
</dbReference>
<dbReference type="NCBIfam" id="TIGR01716">
    <property type="entry name" value="RGG_Cterm"/>
    <property type="match status" value="1"/>
</dbReference>
<feature type="domain" description="HTH cro/C1-type" evidence="1">
    <location>
        <begin position="7"/>
        <end position="60"/>
    </location>
</feature>
<dbReference type="InterPro" id="IPR053163">
    <property type="entry name" value="HTH-type_regulator_Rgg"/>
</dbReference>
<protein>
    <recommendedName>
        <fullName evidence="1">HTH cro/C1-type domain-containing protein</fullName>
    </recommendedName>
</protein>
<evidence type="ECO:0000313" key="2">
    <source>
        <dbReference type="EMBL" id="RCA11115.1"/>
    </source>
</evidence>
<dbReference type="Proteomes" id="UP000252797">
    <property type="component" value="Unassembled WGS sequence"/>
</dbReference>
<dbReference type="InterPro" id="IPR001387">
    <property type="entry name" value="Cro/C1-type_HTH"/>
</dbReference>
<sequence>MNFGPKIREIRISKGYSQKAIYQDIISKSYAIEFEKGKHSIATTLLIEILDRLSMDIDEFLFIDKGYLLNDYSAYIYKLSKYSNTHDLKSLYELLKKYADKTRVIDQLRFAEIRCRIQAIENFNRTGRFDGSATIDEDRETIQNYLVEIETWTLREIQFFGNTIEFLDFEQHFPLFRNLSKSFPLYVEYDKGREIFCAMLVNVITQAIRHGYFDYAEVLIYQLHLLSSDYKEFFHRLLTKYFDNILSLKRNSGDGQAIENCKIILDLLMELGYSSIVGELKALSTDVVVSK</sequence>
<dbReference type="Gene3D" id="1.10.260.40">
    <property type="entry name" value="lambda repressor-like DNA-binding domains"/>
    <property type="match status" value="1"/>
</dbReference>
<dbReference type="InterPro" id="IPR010057">
    <property type="entry name" value="Transcription_activator_Rgg_C"/>
</dbReference>
<dbReference type="InterPro" id="IPR010982">
    <property type="entry name" value="Lambda_DNA-bd_dom_sf"/>
</dbReference>
<reference evidence="2 3" key="1">
    <citation type="submission" date="2015-06" db="EMBL/GenBank/DDBJ databases">
        <title>The Genome Sequence of Enterococcus durans 4EA1.</title>
        <authorList>
            <consortium name="The Broad Institute Genomics Platform"/>
            <consortium name="The Broad Institute Genome Sequencing Center for Infectious Disease"/>
            <person name="Earl A.M."/>
            <person name="Van Tyne D."/>
            <person name="Lebreton F."/>
            <person name="Saavedra J.T."/>
            <person name="Gilmore M.S."/>
            <person name="Manson Mcguire A."/>
            <person name="Clock S."/>
            <person name="Crupain M."/>
            <person name="Rangan U."/>
            <person name="Young S."/>
            <person name="Abouelleil A."/>
            <person name="Cao P."/>
            <person name="Chapman S.B."/>
            <person name="Griggs A."/>
            <person name="Priest M."/>
            <person name="Shea T."/>
            <person name="Wortman J."/>
            <person name="Nusbaum C."/>
            <person name="Birren B."/>
        </authorList>
    </citation>
    <scope>NUCLEOTIDE SEQUENCE [LARGE SCALE GENOMIC DNA]</scope>
    <source>
        <strain evidence="2 3">4EA1</strain>
    </source>
</reference>